<dbReference type="OrthoDB" id="8525024at2"/>
<name>A0A643FCJ8_IDEDE</name>
<keyword evidence="7 10" id="KW-0472">Membrane</keyword>
<evidence type="ECO:0000256" key="3">
    <source>
        <dbReference type="ARBA" id="ARBA00022475"/>
    </source>
</evidence>
<sequence>MGLDSLLEQWGEDRVLAAGALLIGVVFGFMAQRSRFCLRSAVIEFARNLLGGRLTVWLFAFATAVGGTQLLASLGWFDAGNARQIAARGSLSGAAVGGALFGIGMILARGCASRLLVLAAQGNLRSVVSGLIFAVTAQSALTGALSPLREWISGWWTIDGGGARDLIARTGIGHGGAMLFAAFWLLAAVVWARRQKVSFWGWAGAVGVGLSVMAGWWFTYAVSRLAFDAHPIQSLSFTGPSAEILSRVLFVTDKPLSFDAGLMPGVFLGSFLSAALFRELKLEGFESGPGMRRYIVGAVLMGFGGMLAGGCAVGAGLSGAAVFTATAWVTLGAMWAAAAITDRLLDHHPGDTVQEPGGQSLPSKPVVAMAATRG</sequence>
<evidence type="ECO:0000313" key="12">
    <source>
        <dbReference type="Proteomes" id="UP000430120"/>
    </source>
</evidence>
<keyword evidence="2" id="KW-0813">Transport</keyword>
<dbReference type="GO" id="GO:0005886">
    <property type="term" value="C:plasma membrane"/>
    <property type="evidence" value="ECO:0007669"/>
    <property type="project" value="UniProtKB-SubCell"/>
</dbReference>
<keyword evidence="5 10" id="KW-0812">Transmembrane</keyword>
<proteinExistence type="inferred from homology"/>
<feature type="transmembrane region" description="Helical" evidence="10">
    <location>
        <begin position="54"/>
        <end position="77"/>
    </location>
</feature>
<accession>A0A643FCJ8</accession>
<feature type="transmembrane region" description="Helical" evidence="10">
    <location>
        <begin position="15"/>
        <end position="33"/>
    </location>
</feature>
<evidence type="ECO:0000256" key="6">
    <source>
        <dbReference type="ARBA" id="ARBA00022989"/>
    </source>
</evidence>
<keyword evidence="6 10" id="KW-1133">Transmembrane helix</keyword>
<feature type="transmembrane region" description="Helical" evidence="10">
    <location>
        <begin position="321"/>
        <end position="340"/>
    </location>
</feature>
<gene>
    <name evidence="11" type="ORF">F7Q92_11135</name>
</gene>
<organism evidence="11 12">
    <name type="scientific">Ideonella dechloratans</name>
    <dbReference type="NCBI Taxonomy" id="36863"/>
    <lineage>
        <taxon>Bacteria</taxon>
        <taxon>Pseudomonadati</taxon>
        <taxon>Pseudomonadota</taxon>
        <taxon>Betaproteobacteria</taxon>
        <taxon>Burkholderiales</taxon>
        <taxon>Sphaerotilaceae</taxon>
        <taxon>Ideonella</taxon>
    </lineage>
</organism>
<evidence type="ECO:0000256" key="9">
    <source>
        <dbReference type="SAM" id="MobiDB-lite"/>
    </source>
</evidence>
<evidence type="ECO:0000256" key="7">
    <source>
        <dbReference type="ARBA" id="ARBA00023136"/>
    </source>
</evidence>
<keyword evidence="4" id="KW-0997">Cell inner membrane</keyword>
<reference evidence="11 12" key="1">
    <citation type="submission" date="2019-09" db="EMBL/GenBank/DDBJ databases">
        <title>Draft genome sequences of 48 bacterial type strains from the CCUG.</title>
        <authorList>
            <person name="Tunovic T."/>
            <person name="Pineiro-Iglesias B."/>
            <person name="Unosson C."/>
            <person name="Inganas E."/>
            <person name="Ohlen M."/>
            <person name="Cardew S."/>
            <person name="Jensie-Markopoulos S."/>
            <person name="Salva-Serra F."/>
            <person name="Jaen-Luchoro D."/>
            <person name="Karlsson R."/>
            <person name="Svensson-Stadler L."/>
            <person name="Chun J."/>
            <person name="Moore E."/>
        </authorList>
    </citation>
    <scope>NUCLEOTIDE SEQUENCE [LARGE SCALE GENOMIC DNA]</scope>
    <source>
        <strain evidence="11 12">CCUG 30977</strain>
    </source>
</reference>
<evidence type="ECO:0000256" key="2">
    <source>
        <dbReference type="ARBA" id="ARBA00022448"/>
    </source>
</evidence>
<feature type="transmembrane region" description="Helical" evidence="10">
    <location>
        <begin position="199"/>
        <end position="218"/>
    </location>
</feature>
<dbReference type="InterPro" id="IPR007272">
    <property type="entry name" value="Sulf_transp_TsuA/YedE"/>
</dbReference>
<dbReference type="EMBL" id="VZPB01000023">
    <property type="protein sequence ID" value="KAB0581799.1"/>
    <property type="molecule type" value="Genomic_DNA"/>
</dbReference>
<keyword evidence="12" id="KW-1185">Reference proteome</keyword>
<evidence type="ECO:0000256" key="8">
    <source>
        <dbReference type="ARBA" id="ARBA00035655"/>
    </source>
</evidence>
<feature type="transmembrane region" description="Helical" evidence="10">
    <location>
        <begin position="124"/>
        <end position="146"/>
    </location>
</feature>
<feature type="transmembrane region" description="Helical" evidence="10">
    <location>
        <begin position="294"/>
        <end position="315"/>
    </location>
</feature>
<feature type="region of interest" description="Disordered" evidence="9">
    <location>
        <begin position="348"/>
        <end position="374"/>
    </location>
</feature>
<keyword evidence="3" id="KW-1003">Cell membrane</keyword>
<feature type="transmembrane region" description="Helical" evidence="10">
    <location>
        <begin position="262"/>
        <end position="282"/>
    </location>
</feature>
<evidence type="ECO:0000313" key="11">
    <source>
        <dbReference type="EMBL" id="KAB0581799.1"/>
    </source>
</evidence>
<feature type="transmembrane region" description="Helical" evidence="10">
    <location>
        <begin position="89"/>
        <end position="112"/>
    </location>
</feature>
<comment type="caution">
    <text evidence="11">The sequence shown here is derived from an EMBL/GenBank/DDBJ whole genome shotgun (WGS) entry which is preliminary data.</text>
</comment>
<evidence type="ECO:0000256" key="10">
    <source>
        <dbReference type="SAM" id="Phobius"/>
    </source>
</evidence>
<dbReference type="Proteomes" id="UP000430120">
    <property type="component" value="Unassembled WGS sequence"/>
</dbReference>
<protein>
    <submittedName>
        <fullName evidence="11">YeeE/YedE family protein</fullName>
    </submittedName>
</protein>
<dbReference type="AlphaFoldDB" id="A0A643FCJ8"/>
<dbReference type="PANTHER" id="PTHR30574:SF1">
    <property type="entry name" value="SULPHUR TRANSPORT DOMAIN-CONTAINING PROTEIN"/>
    <property type="match status" value="1"/>
</dbReference>
<evidence type="ECO:0000256" key="4">
    <source>
        <dbReference type="ARBA" id="ARBA00022519"/>
    </source>
</evidence>
<evidence type="ECO:0000256" key="1">
    <source>
        <dbReference type="ARBA" id="ARBA00004429"/>
    </source>
</evidence>
<dbReference type="PANTHER" id="PTHR30574">
    <property type="entry name" value="INNER MEMBRANE PROTEIN YEDE"/>
    <property type="match status" value="1"/>
</dbReference>
<dbReference type="Pfam" id="PF04143">
    <property type="entry name" value="Sulf_transp"/>
    <property type="match status" value="1"/>
</dbReference>
<comment type="subcellular location">
    <subcellularLocation>
        <location evidence="1">Cell inner membrane</location>
        <topology evidence="1">Multi-pass membrane protein</topology>
    </subcellularLocation>
</comment>
<comment type="similarity">
    <text evidence="8">Belongs to the TsuA/YedE (TC 9.B.102) family.</text>
</comment>
<dbReference type="RefSeq" id="WP_151124210.1">
    <property type="nucleotide sequence ID" value="NZ_CP088081.1"/>
</dbReference>
<feature type="transmembrane region" description="Helical" evidence="10">
    <location>
        <begin position="166"/>
        <end position="192"/>
    </location>
</feature>
<evidence type="ECO:0000256" key="5">
    <source>
        <dbReference type="ARBA" id="ARBA00022692"/>
    </source>
</evidence>